<evidence type="ECO:0000313" key="1">
    <source>
        <dbReference type="EMBL" id="SPD62993.1"/>
    </source>
</evidence>
<evidence type="ECO:0008006" key="3">
    <source>
        <dbReference type="Google" id="ProtNLM"/>
    </source>
</evidence>
<accession>A0A9Q7USJ2</accession>
<proteinExistence type="predicted"/>
<name>A0A9Q7USJ2_9BURK</name>
<dbReference type="InterPro" id="IPR009003">
    <property type="entry name" value="Peptidase_S1_PA"/>
</dbReference>
<dbReference type="Proteomes" id="UP000254259">
    <property type="component" value="Chromosome CBM2636"/>
</dbReference>
<reference evidence="1 2" key="1">
    <citation type="submission" date="2018-01" db="EMBL/GenBank/DDBJ databases">
        <authorList>
            <person name="Clerissi C."/>
        </authorList>
    </citation>
    <scope>NUCLEOTIDE SEQUENCE [LARGE SCALE GENOMIC DNA]</scope>
    <source>
        <strain evidence="1">Cupriavidus taiwanensis SWF 66322</strain>
    </source>
</reference>
<dbReference type="SUPFAM" id="SSF50494">
    <property type="entry name" value="Trypsin-like serine proteases"/>
    <property type="match status" value="1"/>
</dbReference>
<evidence type="ECO:0000313" key="2">
    <source>
        <dbReference type="Proteomes" id="UP000254259"/>
    </source>
</evidence>
<dbReference type="AlphaFoldDB" id="A0A9Q7USJ2"/>
<dbReference type="RefSeq" id="WP_115707615.1">
    <property type="nucleotide sequence ID" value="NZ_LT984813.1"/>
</dbReference>
<gene>
    <name evidence="1" type="ORF">CBM2636_10009</name>
</gene>
<dbReference type="EMBL" id="LT984813">
    <property type="protein sequence ID" value="SPD62993.1"/>
    <property type="molecule type" value="Genomic_DNA"/>
</dbReference>
<sequence length="263" mass="29219">MSARLLFTKEEWDAAIPGVVAAMTDYLRPYRTAIYEHKGEYGEGWGSGSFLRLGDRVFILTNQHVACIREEHRLLAHQFDGQEDIRAIVGNHAEYPWPLDLAVLPVDMKAWPNATNKSRPIEVEQIALGHDPVPGELLAFTGFAGQSTCFHYNTLFTKGTCYTAPEIELPQDERFSSRFHFGLDYRPDLATSVNSGDALPLPPGLSGSTIWDTRFVAAKKAGIPWTPDLAKVTGVVWGWPSGHACLVATRAEFVRSFLLELTT</sequence>
<protein>
    <recommendedName>
        <fullName evidence="3">Trypsin-like peptidase domain-containing protein</fullName>
    </recommendedName>
</protein>
<organism evidence="1 2">
    <name type="scientific">Cupriavidus taiwanensis</name>
    <dbReference type="NCBI Taxonomy" id="164546"/>
    <lineage>
        <taxon>Bacteria</taxon>
        <taxon>Pseudomonadati</taxon>
        <taxon>Pseudomonadota</taxon>
        <taxon>Betaproteobacteria</taxon>
        <taxon>Burkholderiales</taxon>
        <taxon>Burkholderiaceae</taxon>
        <taxon>Cupriavidus</taxon>
    </lineage>
</organism>